<evidence type="ECO:0000256" key="7">
    <source>
        <dbReference type="ARBA" id="ARBA00023268"/>
    </source>
</evidence>
<dbReference type="PROSITE" id="PS50878">
    <property type="entry name" value="RT_POL"/>
    <property type="match status" value="1"/>
</dbReference>
<dbReference type="Gene3D" id="2.40.70.10">
    <property type="entry name" value="Acid Proteases"/>
    <property type="match status" value="1"/>
</dbReference>
<feature type="region of interest" description="Disordered" evidence="9">
    <location>
        <begin position="191"/>
        <end position="213"/>
    </location>
</feature>
<evidence type="ECO:0000259" key="11">
    <source>
        <dbReference type="PROSITE" id="PS50994"/>
    </source>
</evidence>
<evidence type="ECO:0000259" key="10">
    <source>
        <dbReference type="PROSITE" id="PS50878"/>
    </source>
</evidence>
<dbReference type="PANTHER" id="PTHR37984">
    <property type="entry name" value="PROTEIN CBG26694"/>
    <property type="match status" value="1"/>
</dbReference>
<evidence type="ECO:0000313" key="12">
    <source>
        <dbReference type="Ensembl" id="ENSCCRP00010097188.1"/>
    </source>
</evidence>
<dbReference type="InterPro" id="IPR041588">
    <property type="entry name" value="Integrase_H2C2"/>
</dbReference>
<dbReference type="CDD" id="cd09274">
    <property type="entry name" value="RNase_HI_RT_Ty3"/>
    <property type="match status" value="1"/>
</dbReference>
<dbReference type="InterPro" id="IPR000477">
    <property type="entry name" value="RT_dom"/>
</dbReference>
<evidence type="ECO:0000256" key="8">
    <source>
        <dbReference type="ARBA" id="ARBA00039658"/>
    </source>
</evidence>
<dbReference type="InterPro" id="IPR043128">
    <property type="entry name" value="Rev_trsase/Diguanyl_cyclase"/>
</dbReference>
<keyword evidence="6" id="KW-0255">Endonuclease</keyword>
<evidence type="ECO:0000256" key="2">
    <source>
        <dbReference type="ARBA" id="ARBA00012180"/>
    </source>
</evidence>
<dbReference type="FunFam" id="3.10.10.10:FF:000003">
    <property type="entry name" value="Retrovirus-related Pol polyprotein from transposon 297-like Protein"/>
    <property type="match status" value="1"/>
</dbReference>
<dbReference type="SUPFAM" id="SSF56672">
    <property type="entry name" value="DNA/RNA polymerases"/>
    <property type="match status" value="1"/>
</dbReference>
<dbReference type="FunFam" id="1.10.340.70:FF:000003">
    <property type="entry name" value="Protein CBG25708"/>
    <property type="match status" value="1"/>
</dbReference>
<dbReference type="Pfam" id="PF00078">
    <property type="entry name" value="RVT_1"/>
    <property type="match status" value="1"/>
</dbReference>
<feature type="domain" description="Reverse transcriptase" evidence="10">
    <location>
        <begin position="434"/>
        <end position="611"/>
    </location>
</feature>
<dbReference type="Pfam" id="PF00665">
    <property type="entry name" value="rve"/>
    <property type="match status" value="1"/>
</dbReference>
<dbReference type="Gene3D" id="3.30.70.270">
    <property type="match status" value="2"/>
</dbReference>
<keyword evidence="4" id="KW-0548">Nucleotidyltransferase</keyword>
<keyword evidence="5" id="KW-0540">Nuclease</keyword>
<reference evidence="12" key="1">
    <citation type="submission" date="2025-08" db="UniProtKB">
        <authorList>
            <consortium name="Ensembl"/>
        </authorList>
    </citation>
    <scope>IDENTIFICATION</scope>
</reference>
<name>A0A8C1NTY6_CYPCA</name>
<dbReference type="FunFam" id="3.30.70.270:FF:000020">
    <property type="entry name" value="Transposon Tf2-6 polyprotein-like Protein"/>
    <property type="match status" value="1"/>
</dbReference>
<reference evidence="12" key="2">
    <citation type="submission" date="2025-09" db="UniProtKB">
        <authorList>
            <consortium name="Ensembl"/>
        </authorList>
    </citation>
    <scope>IDENTIFICATION</scope>
</reference>
<dbReference type="InterPro" id="IPR036397">
    <property type="entry name" value="RNaseH_sf"/>
</dbReference>
<keyword evidence="13" id="KW-1185">Reference proteome</keyword>
<evidence type="ECO:0000256" key="1">
    <source>
        <dbReference type="ARBA" id="ARBA00010879"/>
    </source>
</evidence>
<accession>A0A8C1NTY6</accession>
<evidence type="ECO:0000256" key="3">
    <source>
        <dbReference type="ARBA" id="ARBA00022679"/>
    </source>
</evidence>
<evidence type="ECO:0000313" key="13">
    <source>
        <dbReference type="Proteomes" id="UP000694427"/>
    </source>
</evidence>
<dbReference type="Proteomes" id="UP000694427">
    <property type="component" value="Unplaced"/>
</dbReference>
<feature type="domain" description="Integrase catalytic" evidence="11">
    <location>
        <begin position="986"/>
        <end position="1097"/>
    </location>
</feature>
<evidence type="ECO:0000256" key="9">
    <source>
        <dbReference type="SAM" id="MobiDB-lite"/>
    </source>
</evidence>
<dbReference type="GO" id="GO:0016779">
    <property type="term" value="F:nucleotidyltransferase activity"/>
    <property type="evidence" value="ECO:0007669"/>
    <property type="project" value="UniProtKB-KW"/>
</dbReference>
<dbReference type="Gene3D" id="1.10.340.70">
    <property type="match status" value="1"/>
</dbReference>
<comment type="similarity">
    <text evidence="1">Belongs to the beta type-B retroviral polymerase family. HERV class-II K(HML-2) pol subfamily.</text>
</comment>
<evidence type="ECO:0000256" key="6">
    <source>
        <dbReference type="ARBA" id="ARBA00022759"/>
    </source>
</evidence>
<dbReference type="EC" id="3.1.26.4" evidence="2"/>
<feature type="region of interest" description="Disordered" evidence="9">
    <location>
        <begin position="1233"/>
        <end position="1287"/>
    </location>
</feature>
<proteinExistence type="inferred from homology"/>
<dbReference type="InterPro" id="IPR001584">
    <property type="entry name" value="Integrase_cat-core"/>
</dbReference>
<dbReference type="Pfam" id="PF17921">
    <property type="entry name" value="Integrase_H2C2"/>
    <property type="match status" value="1"/>
</dbReference>
<dbReference type="Gene3D" id="3.10.10.10">
    <property type="entry name" value="HIV Type 1 Reverse Transcriptase, subunit A, domain 1"/>
    <property type="match status" value="1"/>
</dbReference>
<evidence type="ECO:0000256" key="5">
    <source>
        <dbReference type="ARBA" id="ARBA00022722"/>
    </source>
</evidence>
<dbReference type="SUPFAM" id="SSF50630">
    <property type="entry name" value="Acid proteases"/>
    <property type="match status" value="1"/>
</dbReference>
<dbReference type="InterPro" id="IPR041577">
    <property type="entry name" value="RT_RNaseH_2"/>
</dbReference>
<organism evidence="12 13">
    <name type="scientific">Cyprinus carpio</name>
    <name type="common">Common carp</name>
    <dbReference type="NCBI Taxonomy" id="7962"/>
    <lineage>
        <taxon>Eukaryota</taxon>
        <taxon>Metazoa</taxon>
        <taxon>Chordata</taxon>
        <taxon>Craniata</taxon>
        <taxon>Vertebrata</taxon>
        <taxon>Euteleostomi</taxon>
        <taxon>Actinopterygii</taxon>
        <taxon>Neopterygii</taxon>
        <taxon>Teleostei</taxon>
        <taxon>Ostariophysi</taxon>
        <taxon>Cypriniformes</taxon>
        <taxon>Cyprinidae</taxon>
        <taxon>Cyprininae</taxon>
        <taxon>Cyprinus</taxon>
    </lineage>
</organism>
<dbReference type="InterPro" id="IPR021109">
    <property type="entry name" value="Peptidase_aspartic_dom_sf"/>
</dbReference>
<sequence>MAKFNPPECFPFDRPNDWADWKQRFQRFRSATKLDKEDGEVQVSSLIYAMGNEAEHIFKSFAFIEEDDKKKFDIVLRKYDEYFFPKRNVIHERACFYQRAQRPGEKAETFIRTLYDLSEHCDFGEHRDENIRDRIVVGILDKELSRRLQLMSDLTLAQTIQTVRQCEEVALQVHQQEEACAAIQDIAEGRAADRGKQKWKPKRKNDKEQGEPKCGRCGKIKHRRQENCPAIKSTCNKCKKVGHWERMCHSRSVREVTETVAQTQYFLGAVTNSHRNDEQWSVNISIGKTPVKFKIDTGADANIMCEETFSTLNPKRMLEQTNVTLCSPGGQLECVGKFQASTTYKGSVYTFPVYVIHGQNVNNLLSRSTASSMGLVKRIEEVHNAFGEHGTLKTEPVKIQLKENVQPYAVHTARRVPLPLIQKVKEELRRMEENGVIEPVTNPTDWCAPMVPVPKPNGKVRICVDLKKLNEAVKRERYVLPTAEEIIAKLSGATVFSSLDAASGFWQIPLHPESSKLTTFITPFGRYSFKRLPFGISSAPEIFQRKMAETLLGLEGVSVYMDDILVYGDTMVQHDQRLNKVLERIETAGLKLNREKCLLRQQQLHFLGHLIDRSGVRPDPEKVRAIRELSPPHNVQELKRVLGMFNYLGKYIPNLSTEGRPLYELLRSTAIWTWAYPQEAAFQRIKDILSTSPVLSFYSVSLPTAVSADASSYGIGGVLLQLHDGNWKPVAYCSRSLSEAETRYAQIEKECLAGVWACEKFEKYLIGLEHFKLVTDHKPLVPLMNKKDLDNVPLRCQRLLMRLMRFKLTAEYAPGKTLLVADALSRSPLAYKEKDLNTHSDVGCYIAAVAEGLPASPPKLEAIQAATMADNNLQIVRKYIQSGWPDYVDNIPVAVRQFFPFKNELSEHNGILTRGSRMLIPDVLRADILNRIHDGHQGLTKCRERASTSVWWPGISSEIKQKVQSCQICLEMKQTQQKEPLISTPLPDRPWKRLAIDLCEHNKHAYLVVSDYFSRFLEILHMPTTTTSEVVLKLKALFARFGCPDEIVSDNGRQFVSSEFQEFAKEFDFLHITSSPHHAQGNGHAERAVQIAKRILQQKDPLLALMSYRATPCISTGVSPAELLMGRKIKTTLPMLETNLQPRWPNLKDVKRKDSMEKQKQAFYFNRHHGAKPLPLLRTGDAVLTKLDHQKSWGTAAVVTGMSTTPRSFTIETHQGTTLRRNRRHLQLIPDSAGGTQTLVQKEQSYEQQPESTLNTGKTLSQAPNTKTEPLMTRSGRISKPVNRLDL</sequence>
<dbReference type="GO" id="GO:0015074">
    <property type="term" value="P:DNA integration"/>
    <property type="evidence" value="ECO:0007669"/>
    <property type="project" value="InterPro"/>
</dbReference>
<dbReference type="FunFam" id="3.10.20.370:FF:000001">
    <property type="entry name" value="Retrovirus-related Pol polyprotein from transposon 17.6-like protein"/>
    <property type="match status" value="1"/>
</dbReference>
<keyword evidence="7" id="KW-0511">Multifunctional enzyme</keyword>
<dbReference type="PANTHER" id="PTHR37984:SF5">
    <property type="entry name" value="PROTEIN NYNRIN-LIKE"/>
    <property type="match status" value="1"/>
</dbReference>
<dbReference type="CDD" id="cd01647">
    <property type="entry name" value="RT_LTR"/>
    <property type="match status" value="1"/>
</dbReference>
<keyword evidence="6" id="KW-0378">Hydrolase</keyword>
<protein>
    <recommendedName>
        <fullName evidence="8">Gypsy retrotransposon integrase-like protein 1</fullName>
        <ecNumber evidence="2">3.1.26.4</ecNumber>
    </recommendedName>
</protein>
<dbReference type="Gene3D" id="3.30.420.10">
    <property type="entry name" value="Ribonuclease H-like superfamily/Ribonuclease H"/>
    <property type="match status" value="1"/>
</dbReference>
<evidence type="ECO:0000256" key="4">
    <source>
        <dbReference type="ARBA" id="ARBA00022695"/>
    </source>
</evidence>
<dbReference type="Pfam" id="PF17919">
    <property type="entry name" value="RT_RNaseH_2"/>
    <property type="match status" value="1"/>
</dbReference>
<dbReference type="GO" id="GO:0003676">
    <property type="term" value="F:nucleic acid binding"/>
    <property type="evidence" value="ECO:0007669"/>
    <property type="project" value="InterPro"/>
</dbReference>
<dbReference type="Ensembl" id="ENSCCRT00010107789.1">
    <property type="protein sequence ID" value="ENSCCRP00010097188.1"/>
    <property type="gene ID" value="ENSCCRG00010042567.1"/>
</dbReference>
<dbReference type="InterPro" id="IPR012337">
    <property type="entry name" value="RNaseH-like_sf"/>
</dbReference>
<feature type="compositionally biased region" description="Polar residues" evidence="9">
    <location>
        <begin position="1234"/>
        <end position="1268"/>
    </location>
</feature>
<keyword evidence="3" id="KW-0808">Transferase</keyword>
<dbReference type="PROSITE" id="PS50994">
    <property type="entry name" value="INTEGRASE"/>
    <property type="match status" value="1"/>
</dbReference>
<dbReference type="InterPro" id="IPR050951">
    <property type="entry name" value="Retrovirus_Pol_polyprotein"/>
</dbReference>
<dbReference type="SUPFAM" id="SSF53098">
    <property type="entry name" value="Ribonuclease H-like"/>
    <property type="match status" value="1"/>
</dbReference>
<dbReference type="Gene3D" id="4.10.60.10">
    <property type="entry name" value="Zinc finger, CCHC-type"/>
    <property type="match status" value="1"/>
</dbReference>
<dbReference type="FunFam" id="3.30.420.10:FF:000063">
    <property type="entry name" value="Retrovirus-related Pol polyprotein from transposon 297-like Protein"/>
    <property type="match status" value="1"/>
</dbReference>
<dbReference type="GO" id="GO:0004523">
    <property type="term" value="F:RNA-DNA hybrid ribonuclease activity"/>
    <property type="evidence" value="ECO:0007669"/>
    <property type="project" value="UniProtKB-EC"/>
</dbReference>
<dbReference type="InterPro" id="IPR043502">
    <property type="entry name" value="DNA/RNA_pol_sf"/>
</dbReference>